<gene>
    <name evidence="1" type="ORF">E2C01_058309</name>
</gene>
<dbReference type="Proteomes" id="UP000324222">
    <property type="component" value="Unassembled WGS sequence"/>
</dbReference>
<dbReference type="EMBL" id="VSRR010021762">
    <property type="protein sequence ID" value="MPC64198.1"/>
    <property type="molecule type" value="Genomic_DNA"/>
</dbReference>
<name>A0A5B7H4Z7_PORTR</name>
<evidence type="ECO:0000313" key="2">
    <source>
        <dbReference type="Proteomes" id="UP000324222"/>
    </source>
</evidence>
<protein>
    <submittedName>
        <fullName evidence="1">Uncharacterized protein</fullName>
    </submittedName>
</protein>
<reference evidence="1 2" key="1">
    <citation type="submission" date="2019-05" db="EMBL/GenBank/DDBJ databases">
        <title>Another draft genome of Portunus trituberculatus and its Hox gene families provides insights of decapod evolution.</title>
        <authorList>
            <person name="Jeong J.-H."/>
            <person name="Song I."/>
            <person name="Kim S."/>
            <person name="Choi T."/>
            <person name="Kim D."/>
            <person name="Ryu S."/>
            <person name="Kim W."/>
        </authorList>
    </citation>
    <scope>NUCLEOTIDE SEQUENCE [LARGE SCALE GENOMIC DNA]</scope>
    <source>
        <tissue evidence="1">Muscle</tissue>
    </source>
</reference>
<organism evidence="1 2">
    <name type="scientific">Portunus trituberculatus</name>
    <name type="common">Swimming crab</name>
    <name type="synonym">Neptunus trituberculatus</name>
    <dbReference type="NCBI Taxonomy" id="210409"/>
    <lineage>
        <taxon>Eukaryota</taxon>
        <taxon>Metazoa</taxon>
        <taxon>Ecdysozoa</taxon>
        <taxon>Arthropoda</taxon>
        <taxon>Crustacea</taxon>
        <taxon>Multicrustacea</taxon>
        <taxon>Malacostraca</taxon>
        <taxon>Eumalacostraca</taxon>
        <taxon>Eucarida</taxon>
        <taxon>Decapoda</taxon>
        <taxon>Pleocyemata</taxon>
        <taxon>Brachyura</taxon>
        <taxon>Eubrachyura</taxon>
        <taxon>Portunoidea</taxon>
        <taxon>Portunidae</taxon>
        <taxon>Portuninae</taxon>
        <taxon>Portunus</taxon>
    </lineage>
</organism>
<proteinExistence type="predicted"/>
<sequence>MVVFYRLKIRSKTANVAEVNAEKVDGGAKAFGVVIKRGIRPGDNFGLLPRRELRDIDWSSHFSLKSKVKGVSVVFIKNI</sequence>
<evidence type="ECO:0000313" key="1">
    <source>
        <dbReference type="EMBL" id="MPC64198.1"/>
    </source>
</evidence>
<accession>A0A5B7H4Z7</accession>
<keyword evidence="2" id="KW-1185">Reference proteome</keyword>
<dbReference type="AlphaFoldDB" id="A0A5B7H4Z7"/>
<comment type="caution">
    <text evidence="1">The sequence shown here is derived from an EMBL/GenBank/DDBJ whole genome shotgun (WGS) entry which is preliminary data.</text>
</comment>